<dbReference type="Proteomes" id="UP001499947">
    <property type="component" value="Unassembled WGS sequence"/>
</dbReference>
<feature type="transmembrane region" description="Helical" evidence="1">
    <location>
        <begin position="331"/>
        <end position="351"/>
    </location>
</feature>
<accession>A0ABN2IEW9</accession>
<dbReference type="EMBL" id="BAAALR010000057">
    <property type="protein sequence ID" value="GAA1703593.1"/>
    <property type="molecule type" value="Genomic_DNA"/>
</dbReference>
<keyword evidence="1" id="KW-0472">Membrane</keyword>
<protein>
    <submittedName>
        <fullName evidence="2">Uncharacterized protein</fullName>
    </submittedName>
</protein>
<keyword evidence="1" id="KW-1133">Transmembrane helix</keyword>
<keyword evidence="1" id="KW-0812">Transmembrane</keyword>
<name>A0ABN2IEW9_9ACTN</name>
<keyword evidence="3" id="KW-1185">Reference proteome</keyword>
<organism evidence="2 3">
    <name type="scientific">Streptomyces yatensis</name>
    <dbReference type="NCBI Taxonomy" id="155177"/>
    <lineage>
        <taxon>Bacteria</taxon>
        <taxon>Bacillati</taxon>
        <taxon>Actinomycetota</taxon>
        <taxon>Actinomycetes</taxon>
        <taxon>Kitasatosporales</taxon>
        <taxon>Streptomycetaceae</taxon>
        <taxon>Streptomyces</taxon>
        <taxon>Streptomyces violaceusniger group</taxon>
    </lineage>
</organism>
<evidence type="ECO:0000256" key="1">
    <source>
        <dbReference type="SAM" id="Phobius"/>
    </source>
</evidence>
<gene>
    <name evidence="2" type="ORF">GCM10009680_50690</name>
</gene>
<evidence type="ECO:0000313" key="3">
    <source>
        <dbReference type="Proteomes" id="UP001499947"/>
    </source>
</evidence>
<sequence length="352" mass="39148">MLDEKNVLEAVRRRIEGRGEASKLGLPDTAKITWHSLLEGEIVRSIETRRQEERKHYGPIDLSDRPEYDTLARHRVALPKDLTTTQTVTLVRRGSVTERSCDCSNGKTACPRCQGRGDLACDPFTACVACRGIDSCLRCDGTGTRNRNTPDGQQPGDDRATCRQCGAPDAACPTCCGRGRTPCSTCDGHGVRDCPDCDRAGTVPHQRCKGTGRTVTWIQGTISRKPLTEKIKHPKTGVPYLAWEEARKSGDWHRAHLTHKDTLPADLTDAFRNLAQPHLAPREGEIARQATFTYLRLARVEAHQHPHRVYYVFPTNTSPQVLVLPSRQRTWQITAAALGALLVLFLFLRLVS</sequence>
<comment type="caution">
    <text evidence="2">The sequence shown here is derived from an EMBL/GenBank/DDBJ whole genome shotgun (WGS) entry which is preliminary data.</text>
</comment>
<reference evidence="2 3" key="1">
    <citation type="journal article" date="2019" name="Int. J. Syst. Evol. Microbiol.">
        <title>The Global Catalogue of Microorganisms (GCM) 10K type strain sequencing project: providing services to taxonomists for standard genome sequencing and annotation.</title>
        <authorList>
            <consortium name="The Broad Institute Genomics Platform"/>
            <consortium name="The Broad Institute Genome Sequencing Center for Infectious Disease"/>
            <person name="Wu L."/>
            <person name="Ma J."/>
        </authorList>
    </citation>
    <scope>NUCLEOTIDE SEQUENCE [LARGE SCALE GENOMIC DNA]</scope>
    <source>
        <strain evidence="2 3">JCM 13244</strain>
    </source>
</reference>
<proteinExistence type="predicted"/>
<evidence type="ECO:0000313" key="2">
    <source>
        <dbReference type="EMBL" id="GAA1703593.1"/>
    </source>
</evidence>
<dbReference type="RefSeq" id="WP_246585610.1">
    <property type="nucleotide sequence ID" value="NZ_BAAALR010000057.1"/>
</dbReference>